<protein>
    <submittedName>
        <fullName evidence="1">Beta-galactosidase</fullName>
    </submittedName>
</protein>
<dbReference type="Pfam" id="PF04074">
    <property type="entry name" value="DUF386"/>
    <property type="match status" value="1"/>
</dbReference>
<gene>
    <name evidence="1" type="ORF">GCW_00715</name>
</gene>
<reference evidence="1 2" key="1">
    <citation type="journal article" date="2011" name="PLoS ONE">
        <title>Core proteome of the minimal cell: comparative proteomics of three mollicute species.</title>
        <authorList>
            <person name="Fisunov G.Y."/>
            <person name="Alexeev D.G."/>
            <person name="Bazaleev N.A."/>
            <person name="Ladygina V.G."/>
            <person name="Galyamina M.A."/>
            <person name="Kondratov I.G."/>
            <person name="Zhukova N.A."/>
            <person name="Serebryakova M.V."/>
            <person name="Demina I.A."/>
            <person name="Govorun V.M."/>
        </authorList>
    </citation>
    <scope>NUCLEOTIDE SEQUENCE [LARGE SCALE GENOMIC DNA]</scope>
    <source>
        <strain evidence="1 2">S6</strain>
    </source>
</reference>
<dbReference type="Gene3D" id="2.60.120.370">
    <property type="entry name" value="YhcH/YjgK/YiaL"/>
    <property type="match status" value="1"/>
</dbReference>
<dbReference type="PANTHER" id="PTHR34986:SF1">
    <property type="entry name" value="PROTEIN YIAL"/>
    <property type="match status" value="1"/>
</dbReference>
<dbReference type="HOGENOM" id="CLU_107139_2_2_14"/>
<dbReference type="PANTHER" id="PTHR34986">
    <property type="entry name" value="EVOLVED BETA-GALACTOSIDASE SUBUNIT BETA"/>
    <property type="match status" value="1"/>
</dbReference>
<dbReference type="EMBL" id="CP006916">
    <property type="protein sequence ID" value="AHB99447.1"/>
    <property type="molecule type" value="Genomic_DNA"/>
</dbReference>
<organism evidence="1 2">
    <name type="scientific">Mycoplasmoides gallisepticum S6</name>
    <dbReference type="NCBI Taxonomy" id="1006581"/>
    <lineage>
        <taxon>Bacteria</taxon>
        <taxon>Bacillati</taxon>
        <taxon>Mycoplasmatota</taxon>
        <taxon>Mycoplasmoidales</taxon>
        <taxon>Mycoplasmoidaceae</taxon>
        <taxon>Mycoplasmoides</taxon>
    </lineage>
</organism>
<sequence length="162" mass="19011">MIYDKLENFDKYLSVNKYFPKIKAFLEQHNYDLSHLRVGIHEIDGMDLYLNVLDSVVYLNTEARYELHHKYGDVHLVFNPGEIYFSQHAEDAKNMKVEIPYNETKDVTFYISDTTKDGVSHNRLVPSKNSFVVFLPGDLHAPRLSEQPSNNIIKYIFKFRCS</sequence>
<dbReference type="SUPFAM" id="SSF51197">
    <property type="entry name" value="Clavaminate synthase-like"/>
    <property type="match status" value="1"/>
</dbReference>
<accession>A0A0F6CK25</accession>
<evidence type="ECO:0000313" key="1">
    <source>
        <dbReference type="EMBL" id="AHB99447.1"/>
    </source>
</evidence>
<dbReference type="Proteomes" id="UP000018735">
    <property type="component" value="Chromosome"/>
</dbReference>
<evidence type="ECO:0000313" key="2">
    <source>
        <dbReference type="Proteomes" id="UP000018735"/>
    </source>
</evidence>
<dbReference type="RefSeq" id="WP_011883846.1">
    <property type="nucleotide sequence ID" value="NC_023030.2"/>
</dbReference>
<dbReference type="GO" id="GO:0005829">
    <property type="term" value="C:cytosol"/>
    <property type="evidence" value="ECO:0007669"/>
    <property type="project" value="TreeGrafter"/>
</dbReference>
<name>A0A0F6CK25_MYCGL</name>
<proteinExistence type="predicted"/>
<dbReference type="KEGG" id="mgz:GCW_00715"/>
<dbReference type="InterPro" id="IPR004375">
    <property type="entry name" value="NanQ/TabA/YiaL"/>
</dbReference>
<dbReference type="InterPro" id="IPR037012">
    <property type="entry name" value="NanQ/TabA/YiaL_sf"/>
</dbReference>
<dbReference type="AlphaFoldDB" id="A0A0F6CK25"/>
<dbReference type="eggNOG" id="COG2731">
    <property type="taxonomic scope" value="Bacteria"/>
</dbReference>
<dbReference type="NCBIfam" id="TIGR00022">
    <property type="entry name" value="YhcH/YjgK/YiaL family protein"/>
    <property type="match status" value="1"/>
</dbReference>